<dbReference type="AlphaFoldDB" id="A0AB94IWY2"/>
<evidence type="ECO:0000313" key="3">
    <source>
        <dbReference type="Proteomes" id="UP000008957"/>
    </source>
</evidence>
<accession>A0AB94IWY2</accession>
<protein>
    <submittedName>
        <fullName evidence="2">Uncharacterized protein</fullName>
    </submittedName>
</protein>
<reference evidence="3" key="1">
    <citation type="submission" date="2010-03" db="EMBL/GenBank/DDBJ databases">
        <title>The genome sequence of Synergistetes sp. SGP1.</title>
        <authorList>
            <consortium name="metaHIT consortium -- http://www.metahit.eu/"/>
            <person name="Pajon A."/>
            <person name="Turner K."/>
            <person name="Parkhill J."/>
            <person name="Wade W."/>
            <person name="Vartoukian S."/>
        </authorList>
    </citation>
    <scope>NUCLEOTIDE SEQUENCE [LARGE SCALE GENOMIC DNA]</scope>
    <source>
        <strain evidence="3">SGP1</strain>
    </source>
</reference>
<name>A0AB94IWY2_9BACT</name>
<sequence length="197" mass="22012">MRSSLLQKCLLSMAALSCLVLSASRGVAAEHWTEVFFNRCLALEKQAISLAERTIRDDKPSAEPSRYCPLEEKDIDDLWFLEWKKNGTTVSGASQQKGGKYHPYGIEIRDPDIVFPGGIRVGAGTEVLESYFKGCLNRSDYPEDFDSEYLEYENELPPSGTASIGYLEQNSAFLIECKGGRITSIAYGVPVDMMRLY</sequence>
<evidence type="ECO:0000313" key="2">
    <source>
        <dbReference type="EMBL" id="CBL28208.1"/>
    </source>
</evidence>
<dbReference type="RefSeq" id="WP_015556355.1">
    <property type="nucleotide sequence ID" value="NC_021038.1"/>
</dbReference>
<keyword evidence="3" id="KW-1185">Reference proteome</keyword>
<feature type="signal peptide" evidence="1">
    <location>
        <begin position="1"/>
        <end position="28"/>
    </location>
</feature>
<dbReference type="EMBL" id="FP929056">
    <property type="protein sequence ID" value="CBL28208.1"/>
    <property type="molecule type" value="Genomic_DNA"/>
</dbReference>
<dbReference type="Proteomes" id="UP000008957">
    <property type="component" value="Chromosome"/>
</dbReference>
<gene>
    <name evidence="2" type="ORF">SY1_09550</name>
</gene>
<feature type="chain" id="PRO_5044503964" evidence="1">
    <location>
        <begin position="29"/>
        <end position="197"/>
    </location>
</feature>
<dbReference type="KEGG" id="sbr:SY1_09550"/>
<evidence type="ECO:0000256" key="1">
    <source>
        <dbReference type="SAM" id="SignalP"/>
    </source>
</evidence>
<keyword evidence="1" id="KW-0732">Signal</keyword>
<organism evidence="2 3">
    <name type="scientific">Fretibacterium fastidiosum</name>
    <dbReference type="NCBI Taxonomy" id="651822"/>
    <lineage>
        <taxon>Bacteria</taxon>
        <taxon>Thermotogati</taxon>
        <taxon>Synergistota</taxon>
        <taxon>Synergistia</taxon>
        <taxon>Synergistales</taxon>
        <taxon>Aminobacteriaceae</taxon>
        <taxon>Fretibacterium</taxon>
    </lineage>
</organism>
<reference evidence="2 3" key="2">
    <citation type="submission" date="2010-03" db="EMBL/GenBank/DDBJ databases">
        <authorList>
            <person name="Pajon A."/>
        </authorList>
    </citation>
    <scope>NUCLEOTIDE SEQUENCE [LARGE SCALE GENOMIC DNA]</scope>
    <source>
        <strain evidence="2 3">SGP1</strain>
    </source>
</reference>
<proteinExistence type="predicted"/>